<evidence type="ECO:0008006" key="2">
    <source>
        <dbReference type="Google" id="ProtNLM"/>
    </source>
</evidence>
<accession>A0A6J5M015</accession>
<dbReference type="EMBL" id="LR796371">
    <property type="protein sequence ID" value="CAB4139988.1"/>
    <property type="molecule type" value="Genomic_DNA"/>
</dbReference>
<organism evidence="1">
    <name type="scientific">uncultured Caudovirales phage</name>
    <dbReference type="NCBI Taxonomy" id="2100421"/>
    <lineage>
        <taxon>Viruses</taxon>
        <taxon>Duplodnaviria</taxon>
        <taxon>Heunggongvirae</taxon>
        <taxon>Uroviricota</taxon>
        <taxon>Caudoviricetes</taxon>
        <taxon>Peduoviridae</taxon>
        <taxon>Maltschvirus</taxon>
        <taxon>Maltschvirus maltsch</taxon>
    </lineage>
</organism>
<evidence type="ECO:0000313" key="1">
    <source>
        <dbReference type="EMBL" id="CAB4139988.1"/>
    </source>
</evidence>
<name>A0A6J5M015_9CAUD</name>
<sequence>MSKTKERIKVVIGPGRFSFPFLFEPQATESGDKYSVTLLLPPGFDTKPLLDAMNASAKEAWGPDRAKWPKKARLPEDVIRDASEKNLAGYEEGWKFISATSKQQPGVVDANKDTVTDPAAVYAGRWGRVNVTPYAYAAKGNVGIGLGLNSVQILKNDTPFGGRGNAKNDFDAWAEEMEDAPF</sequence>
<dbReference type="InterPro" id="IPR012340">
    <property type="entry name" value="NA-bd_OB-fold"/>
</dbReference>
<protein>
    <recommendedName>
        <fullName evidence="2">DUF2815 family protein</fullName>
    </recommendedName>
</protein>
<gene>
    <name evidence="1" type="ORF">UFOVP397_24</name>
</gene>
<dbReference type="Gene3D" id="2.40.50.140">
    <property type="entry name" value="Nucleic acid-binding proteins"/>
    <property type="match status" value="1"/>
</dbReference>
<dbReference type="SUPFAM" id="SSF50249">
    <property type="entry name" value="Nucleic acid-binding proteins"/>
    <property type="match status" value="1"/>
</dbReference>
<dbReference type="Pfam" id="PF10991">
    <property type="entry name" value="Enc34_ssDNA-bd"/>
    <property type="match status" value="1"/>
</dbReference>
<reference evidence="1" key="1">
    <citation type="submission" date="2020-04" db="EMBL/GenBank/DDBJ databases">
        <authorList>
            <person name="Chiriac C."/>
            <person name="Salcher M."/>
            <person name="Ghai R."/>
            <person name="Kavagutti S V."/>
        </authorList>
    </citation>
    <scope>NUCLEOTIDE SEQUENCE</scope>
</reference>
<dbReference type="InterPro" id="IPR022595">
    <property type="entry name" value="Enc34_ssDNA-bd"/>
</dbReference>
<proteinExistence type="predicted"/>